<feature type="signal peptide" evidence="1">
    <location>
        <begin position="1"/>
        <end position="20"/>
    </location>
</feature>
<evidence type="ECO:0000313" key="2">
    <source>
        <dbReference type="EMBL" id="BDD08256.1"/>
    </source>
</evidence>
<keyword evidence="1" id="KW-0732">Signal</keyword>
<evidence type="ECO:0008006" key="4">
    <source>
        <dbReference type="Google" id="ProtNLM"/>
    </source>
</evidence>
<reference evidence="2 3" key="1">
    <citation type="submission" date="2021-12" db="EMBL/GenBank/DDBJ databases">
        <title>Genome sequencing of bacteria with rrn-lacking chromosome and rrn-plasmid.</title>
        <authorList>
            <person name="Anda M."/>
            <person name="Iwasaki W."/>
        </authorList>
    </citation>
    <scope>NUCLEOTIDE SEQUENCE [LARGE SCALE GENOMIC DNA]</scope>
    <source>
        <strain evidence="2 3">DSM 100852</strain>
    </source>
</reference>
<keyword evidence="3" id="KW-1185">Reference proteome</keyword>
<feature type="chain" id="PRO_5043471019" description="Lipocalin-like domain-containing protein" evidence="1">
    <location>
        <begin position="21"/>
        <end position="195"/>
    </location>
</feature>
<proteinExistence type="predicted"/>
<dbReference type="EMBL" id="AP025314">
    <property type="protein sequence ID" value="BDD08256.1"/>
    <property type="molecule type" value="Genomic_DNA"/>
</dbReference>
<name>A0AAU9C827_9BACT</name>
<protein>
    <recommendedName>
        <fullName evidence="4">Lipocalin-like domain-containing protein</fullName>
    </recommendedName>
</protein>
<gene>
    <name evidence="2" type="ORF">FUAX_06880</name>
</gene>
<dbReference type="KEGG" id="fax:FUAX_06880"/>
<evidence type="ECO:0000313" key="3">
    <source>
        <dbReference type="Proteomes" id="UP001348817"/>
    </source>
</evidence>
<dbReference type="RefSeq" id="WP_338393526.1">
    <property type="nucleotide sequence ID" value="NZ_AP025314.1"/>
</dbReference>
<accession>A0AAU9C827</accession>
<evidence type="ECO:0000256" key="1">
    <source>
        <dbReference type="SAM" id="SignalP"/>
    </source>
</evidence>
<dbReference type="AlphaFoldDB" id="A0AAU9C827"/>
<dbReference type="Proteomes" id="UP001348817">
    <property type="component" value="Chromosome"/>
</dbReference>
<organism evidence="2 3">
    <name type="scientific">Fulvitalea axinellae</name>
    <dbReference type="NCBI Taxonomy" id="1182444"/>
    <lineage>
        <taxon>Bacteria</taxon>
        <taxon>Pseudomonadati</taxon>
        <taxon>Bacteroidota</taxon>
        <taxon>Cytophagia</taxon>
        <taxon>Cytophagales</taxon>
        <taxon>Persicobacteraceae</taxon>
        <taxon>Fulvitalea</taxon>
    </lineage>
</organism>
<sequence>MKHFLLLIIFCCLFSCQRNAFIGKWHAPNHVVTLDFQKGATIVLRCIGCSGVDTLGWRKIGRNFAVVEGDTFRIKDDRIPFLNTFLSKGEVKADFKIDKSYFLNQRFVHGNGEFSTSVHFPTEEEYTETFNKVTDTKQWDLIEFEGNHFLGLTVFRGGRMRYCRIVEKKEDRLKLLYFDNHEQKFVESEMRKVSQ</sequence>